<gene>
    <name evidence="1" type="ORF">JTE90_017167</name>
</gene>
<reference evidence="1 2" key="1">
    <citation type="journal article" date="2022" name="Nat. Ecol. Evol.">
        <title>A masculinizing supergene underlies an exaggerated male reproductive morph in a spider.</title>
        <authorList>
            <person name="Hendrickx F."/>
            <person name="De Corte Z."/>
            <person name="Sonet G."/>
            <person name="Van Belleghem S.M."/>
            <person name="Kostlbacher S."/>
            <person name="Vangestel C."/>
        </authorList>
    </citation>
    <scope>NUCLEOTIDE SEQUENCE [LARGE SCALE GENOMIC DNA]</scope>
    <source>
        <strain evidence="1">W744_W776</strain>
    </source>
</reference>
<dbReference type="EMBL" id="JAFNEN010005489">
    <property type="protein sequence ID" value="KAG8170422.1"/>
    <property type="molecule type" value="Genomic_DNA"/>
</dbReference>
<organism evidence="1 2">
    <name type="scientific">Oedothorax gibbosus</name>
    <dbReference type="NCBI Taxonomy" id="931172"/>
    <lineage>
        <taxon>Eukaryota</taxon>
        <taxon>Metazoa</taxon>
        <taxon>Ecdysozoa</taxon>
        <taxon>Arthropoda</taxon>
        <taxon>Chelicerata</taxon>
        <taxon>Arachnida</taxon>
        <taxon>Araneae</taxon>
        <taxon>Araneomorphae</taxon>
        <taxon>Entelegynae</taxon>
        <taxon>Araneoidea</taxon>
        <taxon>Linyphiidae</taxon>
        <taxon>Erigoninae</taxon>
        <taxon>Oedothorax</taxon>
    </lineage>
</organism>
<proteinExistence type="predicted"/>
<keyword evidence="2" id="KW-1185">Reference proteome</keyword>
<sequence>AKTRCFYENSPFSGRADSGHELLQRKIIFPGSSVDVSGSVFVTALVPKAYPVSGVGGKFKPPSPFGRERDKKTPQCFSFRQRPRFGTDFSDPLGPTDPC</sequence>
<evidence type="ECO:0000313" key="1">
    <source>
        <dbReference type="EMBL" id="KAG8170422.1"/>
    </source>
</evidence>
<name>A0AAV6TFI5_9ARAC</name>
<evidence type="ECO:0000313" key="2">
    <source>
        <dbReference type="Proteomes" id="UP000827092"/>
    </source>
</evidence>
<dbReference type="Proteomes" id="UP000827092">
    <property type="component" value="Unassembled WGS sequence"/>
</dbReference>
<comment type="caution">
    <text evidence="1">The sequence shown here is derived from an EMBL/GenBank/DDBJ whole genome shotgun (WGS) entry which is preliminary data.</text>
</comment>
<feature type="non-terminal residue" evidence="1">
    <location>
        <position position="1"/>
    </location>
</feature>
<accession>A0AAV6TFI5</accession>
<dbReference type="AlphaFoldDB" id="A0AAV6TFI5"/>
<protein>
    <submittedName>
        <fullName evidence="1">Uncharacterized protein</fullName>
    </submittedName>
</protein>